<evidence type="ECO:0000313" key="2">
    <source>
        <dbReference type="Proteomes" id="UP001155027"/>
    </source>
</evidence>
<gene>
    <name evidence="1" type="ORF">GGP71_000756</name>
</gene>
<name>A0A9X2PUL7_9BACT</name>
<organism evidence="1 2">
    <name type="scientific">Salinibacter ruber</name>
    <dbReference type="NCBI Taxonomy" id="146919"/>
    <lineage>
        <taxon>Bacteria</taxon>
        <taxon>Pseudomonadati</taxon>
        <taxon>Rhodothermota</taxon>
        <taxon>Rhodothermia</taxon>
        <taxon>Rhodothermales</taxon>
        <taxon>Salinibacteraceae</taxon>
        <taxon>Salinibacter</taxon>
    </lineage>
</organism>
<proteinExistence type="predicted"/>
<dbReference type="AlphaFoldDB" id="A0A9X2PUL7"/>
<dbReference type="Proteomes" id="UP001155027">
    <property type="component" value="Unassembled WGS sequence"/>
</dbReference>
<comment type="caution">
    <text evidence="1">The sequence shown here is derived from an EMBL/GenBank/DDBJ whole genome shotgun (WGS) entry which is preliminary data.</text>
</comment>
<reference evidence="1" key="1">
    <citation type="submission" date="2022-08" db="EMBL/GenBank/DDBJ databases">
        <title>Genomic Encyclopedia of Type Strains, Phase V (KMG-V): Genome sequencing to study the core and pangenomes of soil and plant-associated prokaryotes.</title>
        <authorList>
            <person name="Whitman W."/>
        </authorList>
    </citation>
    <scope>NUCLEOTIDE SEQUENCE</scope>
    <source>
        <strain evidence="1">0</strain>
    </source>
</reference>
<dbReference type="RefSeq" id="WP_259220114.1">
    <property type="nucleotide sequence ID" value="NZ_JANUAV010000002.1"/>
</dbReference>
<protein>
    <submittedName>
        <fullName evidence="1">Uncharacterized protein</fullName>
    </submittedName>
</protein>
<sequence length="41" mass="4386">MYVTEWPDDRVLVLDATTPSQQNVISGSAINAPLSVNVVGK</sequence>
<accession>A0A9X2PUL7</accession>
<evidence type="ECO:0000313" key="1">
    <source>
        <dbReference type="EMBL" id="MCS3676849.1"/>
    </source>
</evidence>
<dbReference type="EMBL" id="JANUAU010000002">
    <property type="protein sequence ID" value="MCS3676849.1"/>
    <property type="molecule type" value="Genomic_DNA"/>
</dbReference>